<feature type="domain" description="Acyl-CoA oxidase/dehydrogenase middle" evidence="8">
    <location>
        <begin position="209"/>
        <end position="315"/>
    </location>
</feature>
<feature type="domain" description="Acyl-CoA dehydrogenase/oxidase C-terminal" evidence="7">
    <location>
        <begin position="326"/>
        <end position="481"/>
    </location>
</feature>
<evidence type="ECO:0000313" key="10">
    <source>
        <dbReference type="EMBL" id="NYH83513.1"/>
    </source>
</evidence>
<dbReference type="GO" id="GO:0003995">
    <property type="term" value="F:acyl-CoA dehydrogenase activity"/>
    <property type="evidence" value="ECO:0007669"/>
    <property type="project" value="InterPro"/>
</dbReference>
<dbReference type="Pfam" id="PF18158">
    <property type="entry name" value="AidB_N"/>
    <property type="match status" value="1"/>
</dbReference>
<dbReference type="OrthoDB" id="9771038at2"/>
<dbReference type="Gene3D" id="6.10.250.600">
    <property type="match status" value="1"/>
</dbReference>
<keyword evidence="4 5" id="KW-0274">FAD</keyword>
<feature type="region of interest" description="Disordered" evidence="6">
    <location>
        <begin position="1"/>
        <end position="44"/>
    </location>
</feature>
<evidence type="ECO:0000313" key="11">
    <source>
        <dbReference type="EMBL" id="SFG18332.1"/>
    </source>
</evidence>
<dbReference type="EMBL" id="JACBZA010000001">
    <property type="protein sequence ID" value="NYH83513.1"/>
    <property type="molecule type" value="Genomic_DNA"/>
</dbReference>
<dbReference type="STRING" id="504797.SAMN05421678_104235"/>
<dbReference type="AlphaFoldDB" id="A0A1I2PQC2"/>
<dbReference type="InterPro" id="IPR009075">
    <property type="entry name" value="AcylCo_DH/oxidase_C"/>
</dbReference>
<gene>
    <name evidence="10" type="ORF">FHR37_002364</name>
    <name evidence="11" type="ORF">SAMN05421678_104235</name>
</gene>
<dbReference type="EMBL" id="FOOI01000004">
    <property type="protein sequence ID" value="SFG18332.1"/>
    <property type="molecule type" value="Genomic_DNA"/>
</dbReference>
<feature type="compositionally biased region" description="Polar residues" evidence="6">
    <location>
        <begin position="1"/>
        <end position="10"/>
    </location>
</feature>
<feature type="compositionally biased region" description="Low complexity" evidence="6">
    <location>
        <begin position="11"/>
        <end position="22"/>
    </location>
</feature>
<dbReference type="InterPro" id="IPR036250">
    <property type="entry name" value="AcylCo_DH-like_C"/>
</dbReference>
<keyword evidence="3 5" id="KW-0285">Flavoprotein</keyword>
<dbReference type="Gene3D" id="2.40.110.20">
    <property type="match status" value="1"/>
</dbReference>
<reference evidence="10 13" key="2">
    <citation type="submission" date="2020-07" db="EMBL/GenBank/DDBJ databases">
        <title>Sequencing the genomes of 1000 actinobacteria strains.</title>
        <authorList>
            <person name="Klenk H.-P."/>
        </authorList>
    </citation>
    <scope>NUCLEOTIDE SEQUENCE [LARGE SCALE GENOMIC DNA]</scope>
    <source>
        <strain evidence="10 13">DSM 45117</strain>
    </source>
</reference>
<organism evidence="11 12">
    <name type="scientific">Actinopolymorpha cephalotaxi</name>
    <dbReference type="NCBI Taxonomy" id="504797"/>
    <lineage>
        <taxon>Bacteria</taxon>
        <taxon>Bacillati</taxon>
        <taxon>Actinomycetota</taxon>
        <taxon>Actinomycetes</taxon>
        <taxon>Propionibacteriales</taxon>
        <taxon>Actinopolymorphaceae</taxon>
        <taxon>Actinopolymorpha</taxon>
    </lineage>
</organism>
<dbReference type="RefSeq" id="WP_092882705.1">
    <property type="nucleotide sequence ID" value="NZ_FOOI01000004.1"/>
</dbReference>
<dbReference type="Proteomes" id="UP000533017">
    <property type="component" value="Unassembled WGS sequence"/>
</dbReference>
<dbReference type="InterPro" id="IPR041504">
    <property type="entry name" value="AidB_N"/>
</dbReference>
<dbReference type="Pfam" id="PF00441">
    <property type="entry name" value="Acyl-CoA_dh_1"/>
    <property type="match status" value="1"/>
</dbReference>
<comment type="similarity">
    <text evidence="2 5">Belongs to the acyl-CoA dehydrogenase family.</text>
</comment>
<evidence type="ECO:0000256" key="1">
    <source>
        <dbReference type="ARBA" id="ARBA00001974"/>
    </source>
</evidence>
<feature type="region of interest" description="Disordered" evidence="6">
    <location>
        <begin position="214"/>
        <end position="243"/>
    </location>
</feature>
<evidence type="ECO:0000256" key="6">
    <source>
        <dbReference type="SAM" id="MobiDB-lite"/>
    </source>
</evidence>
<dbReference type="PANTHER" id="PTHR42707">
    <property type="entry name" value="ACYL-COA DEHYDROGENASE"/>
    <property type="match status" value="1"/>
</dbReference>
<evidence type="ECO:0000313" key="13">
    <source>
        <dbReference type="Proteomes" id="UP000533017"/>
    </source>
</evidence>
<evidence type="ECO:0000313" key="12">
    <source>
        <dbReference type="Proteomes" id="UP000199052"/>
    </source>
</evidence>
<evidence type="ECO:0000256" key="2">
    <source>
        <dbReference type="ARBA" id="ARBA00009347"/>
    </source>
</evidence>
<name>A0A1I2PQC2_9ACTN</name>
<dbReference type="Pfam" id="PF02770">
    <property type="entry name" value="Acyl-CoA_dh_M"/>
    <property type="match status" value="1"/>
</dbReference>
<evidence type="ECO:0000256" key="5">
    <source>
        <dbReference type="RuleBase" id="RU362125"/>
    </source>
</evidence>
<evidence type="ECO:0000259" key="7">
    <source>
        <dbReference type="Pfam" id="PF00441"/>
    </source>
</evidence>
<keyword evidence="13" id="KW-1185">Reference proteome</keyword>
<dbReference type="InterPro" id="IPR052904">
    <property type="entry name" value="Acyl-CoA_dehydrogenase-like"/>
</dbReference>
<sequence length="590" mass="61615">MNPTGPATSRTTGTGESAARSGGRSGGRRFATHTVSNQPPPLAPHDALAADHALGEALDRWCRPGLAAPGGQLAEIGALAGSEQAREWAFDAHRHPPRLVTHDRYGERADEVEFHPSWHHLLGRAVGWGLHGAAWTAGEATPHLARAAGFYLWSQAEAGHGCPVSMTYAAVPALRAEESLSAAWTPLLSSTAYDPGLRPAAGKRGALAGMAMTEKQGGSDVRSNTTRADPAGAGGGDGTDGVDGGGGEYVLTGHKWFCSAPMSDVFLVLAQAPGGLTCFVLPRVLPDGTRNALRLVRLKDKLGNRSNASAEVEFEGALASRLGPEGRGVATILSMVNATRLDCVLGSAALMRRAVGEAIWHATHRWAFGRPLADQPAMANVLADLALEQEAATTLAMRLAAATDAAETDPGERALLRIALPAAKYHVCKRASAVAAEALECLGGNGYVEESGMPMLFRESPLNSVWEGAGSVQALDVLRALRREPDALTAWLGEIAPARGADPRLDRAVEDLLTSLADLSEPEYTARRLAERIAVVFQGALLVRYAPPEVADAFCASRLGPGGCATFGTLPRGTGAAAIVDRATPAALPR</sequence>
<evidence type="ECO:0000259" key="9">
    <source>
        <dbReference type="Pfam" id="PF18158"/>
    </source>
</evidence>
<feature type="domain" description="Adaptive response protein AidB N-terminal" evidence="9">
    <location>
        <begin position="37"/>
        <end position="195"/>
    </location>
</feature>
<dbReference type="Gene3D" id="1.20.140.10">
    <property type="entry name" value="Butyryl-CoA Dehydrogenase, subunit A, domain 3"/>
    <property type="match status" value="1"/>
</dbReference>
<feature type="compositionally biased region" description="Gly residues" evidence="6">
    <location>
        <begin position="232"/>
        <end position="243"/>
    </location>
</feature>
<proteinExistence type="inferred from homology"/>
<dbReference type="PANTHER" id="PTHR42707:SF3">
    <property type="entry name" value="ACYL-COA DEHYDROGENASE AIDB-RELATED"/>
    <property type="match status" value="1"/>
</dbReference>
<protein>
    <submittedName>
        <fullName evidence="10 11">Acyl-CoA dehydrogenase</fullName>
    </submittedName>
</protein>
<dbReference type="SUPFAM" id="SSF47203">
    <property type="entry name" value="Acyl-CoA dehydrogenase C-terminal domain-like"/>
    <property type="match status" value="1"/>
</dbReference>
<dbReference type="PROSITE" id="PS00072">
    <property type="entry name" value="ACYL_COA_DH_1"/>
    <property type="match status" value="1"/>
</dbReference>
<dbReference type="Proteomes" id="UP000199052">
    <property type="component" value="Unassembled WGS sequence"/>
</dbReference>
<dbReference type="InterPro" id="IPR009100">
    <property type="entry name" value="AcylCoA_DH/oxidase_NM_dom_sf"/>
</dbReference>
<keyword evidence="5" id="KW-0560">Oxidoreductase</keyword>
<dbReference type="SUPFAM" id="SSF56645">
    <property type="entry name" value="Acyl-CoA dehydrogenase NM domain-like"/>
    <property type="match status" value="1"/>
</dbReference>
<accession>A0A1I2PQC2</accession>
<comment type="cofactor">
    <cofactor evidence="1 5">
        <name>FAD</name>
        <dbReference type="ChEBI" id="CHEBI:57692"/>
    </cofactor>
</comment>
<evidence type="ECO:0000256" key="4">
    <source>
        <dbReference type="ARBA" id="ARBA00022827"/>
    </source>
</evidence>
<dbReference type="InterPro" id="IPR006091">
    <property type="entry name" value="Acyl-CoA_Oxase/DH_mid-dom"/>
</dbReference>
<reference evidence="11 12" key="1">
    <citation type="submission" date="2016-10" db="EMBL/GenBank/DDBJ databases">
        <authorList>
            <person name="de Groot N.N."/>
        </authorList>
    </citation>
    <scope>NUCLEOTIDE SEQUENCE [LARGE SCALE GENOMIC DNA]</scope>
    <source>
        <strain evidence="11 12">CPCC 202808</strain>
    </source>
</reference>
<dbReference type="InterPro" id="IPR006089">
    <property type="entry name" value="Acyl-CoA_DH_CS"/>
</dbReference>
<evidence type="ECO:0000259" key="8">
    <source>
        <dbReference type="Pfam" id="PF02770"/>
    </source>
</evidence>
<evidence type="ECO:0000256" key="3">
    <source>
        <dbReference type="ARBA" id="ARBA00022630"/>
    </source>
</evidence>